<evidence type="ECO:0000256" key="6">
    <source>
        <dbReference type="ARBA" id="ARBA00022989"/>
    </source>
</evidence>
<evidence type="ECO:0000256" key="2">
    <source>
        <dbReference type="ARBA" id="ARBA00009843"/>
    </source>
</evidence>
<keyword evidence="11" id="KW-1185">Reference proteome</keyword>
<dbReference type="InterPro" id="IPR051475">
    <property type="entry name" value="Diverse_Ion_Transporter"/>
</dbReference>
<dbReference type="eggNOG" id="COG1055">
    <property type="taxonomic scope" value="Bacteria"/>
</dbReference>
<evidence type="ECO:0000256" key="5">
    <source>
        <dbReference type="ARBA" id="ARBA00022692"/>
    </source>
</evidence>
<dbReference type="STRING" id="767817.Desgi_1306"/>
<feature type="transmembrane region" description="Helical" evidence="8">
    <location>
        <begin position="360"/>
        <end position="390"/>
    </location>
</feature>
<dbReference type="PRINTS" id="PR00758">
    <property type="entry name" value="ARSENICPUMP"/>
</dbReference>
<feature type="transmembrane region" description="Helical" evidence="8">
    <location>
        <begin position="432"/>
        <end position="451"/>
    </location>
</feature>
<dbReference type="Pfam" id="PF03600">
    <property type="entry name" value="CitMHS"/>
    <property type="match status" value="1"/>
</dbReference>
<sequence length="464" mass="49634">MHADNQVIFATAVFLITYAFIVSEKIHRTVAAFCGAALVILAGIVNEEQAVHYVDFNTIGLLVGMMIIVGITRQTGVFEYLAIKAAKSAKGEPIRILASLGLITAVLSALLDNVTTVLLIVPVTFAIARQLQVNVIPFLIVEIIASNIGGTATLIGDPPNIMIGSATHLGFMDFVINLTPVVVVIYTITIFILKLIYKKQMVTCPELMQNIMAMDENAEIKDPVLLKKCLTVLGVTIIGFVLHQFVHLESSVIALTGAALLLLVTRMDPEHAFHAVEWPVIFFFIGLFVVVGALEEVGVIEAIASLALDITGGELLPAGLLILWLSAIASAFVDNIPFVATMIPLIHDMGRLGGIGDLNFLWWSLSLGACLGGNGTIIGASANVVVIGMAEKRGAPISFMTFFKVAFPLMLLSIVIAMLYLIAWYILHTTMAMLATLAVGIILALVLGWLGKDRASGGAQKSNT</sequence>
<protein>
    <submittedName>
        <fullName evidence="10">Na+/H+ antiporter NhaD-like permease</fullName>
    </submittedName>
</protein>
<feature type="transmembrane region" description="Helical" evidence="8">
    <location>
        <begin position="58"/>
        <end position="82"/>
    </location>
</feature>
<evidence type="ECO:0000313" key="11">
    <source>
        <dbReference type="Proteomes" id="UP000013520"/>
    </source>
</evidence>
<organism evidence="10 11">
    <name type="scientific">Desulfoscipio gibsoniae DSM 7213</name>
    <dbReference type="NCBI Taxonomy" id="767817"/>
    <lineage>
        <taxon>Bacteria</taxon>
        <taxon>Bacillati</taxon>
        <taxon>Bacillota</taxon>
        <taxon>Clostridia</taxon>
        <taxon>Eubacteriales</taxon>
        <taxon>Desulfallaceae</taxon>
        <taxon>Desulfoscipio</taxon>
    </lineage>
</organism>
<keyword evidence="6 8" id="KW-1133">Transmembrane helix</keyword>
<feature type="transmembrane region" description="Helical" evidence="8">
    <location>
        <begin position="174"/>
        <end position="193"/>
    </location>
</feature>
<comment type="subcellular location">
    <subcellularLocation>
        <location evidence="1">Cell membrane</location>
        <topology evidence="1">Multi-pass membrane protein</topology>
    </subcellularLocation>
</comment>
<gene>
    <name evidence="10" type="ORF">Desgi_1306</name>
</gene>
<dbReference type="GO" id="GO:0015105">
    <property type="term" value="F:arsenite transmembrane transporter activity"/>
    <property type="evidence" value="ECO:0007669"/>
    <property type="project" value="InterPro"/>
</dbReference>
<dbReference type="EMBL" id="CP003273">
    <property type="protein sequence ID" value="AGL00813.1"/>
    <property type="molecule type" value="Genomic_DNA"/>
</dbReference>
<dbReference type="InterPro" id="IPR000802">
    <property type="entry name" value="Arsenical_pump_ArsB"/>
</dbReference>
<feature type="transmembrane region" description="Helical" evidence="8">
    <location>
        <begin position="6"/>
        <end position="22"/>
    </location>
</feature>
<dbReference type="InterPro" id="IPR004680">
    <property type="entry name" value="Cit_transptr-like_dom"/>
</dbReference>
<dbReference type="PANTHER" id="PTHR43568:SF1">
    <property type="entry name" value="P PROTEIN"/>
    <property type="match status" value="1"/>
</dbReference>
<dbReference type="PANTHER" id="PTHR43568">
    <property type="entry name" value="P PROTEIN"/>
    <property type="match status" value="1"/>
</dbReference>
<dbReference type="GO" id="GO:0005886">
    <property type="term" value="C:plasma membrane"/>
    <property type="evidence" value="ECO:0007669"/>
    <property type="project" value="UniProtKB-SubCell"/>
</dbReference>
<dbReference type="KEGG" id="dgi:Desgi_1306"/>
<feature type="transmembrane region" description="Helical" evidence="8">
    <location>
        <begin position="275"/>
        <end position="294"/>
    </location>
</feature>
<evidence type="ECO:0000256" key="4">
    <source>
        <dbReference type="ARBA" id="ARBA00022475"/>
    </source>
</evidence>
<reference evidence="10 11" key="1">
    <citation type="submission" date="2012-01" db="EMBL/GenBank/DDBJ databases">
        <title>Complete sequence of Desulfotomaculum gibsoniae DSM 7213.</title>
        <authorList>
            <consortium name="US DOE Joint Genome Institute"/>
            <person name="Lucas S."/>
            <person name="Han J."/>
            <person name="Lapidus A."/>
            <person name="Cheng J.-F."/>
            <person name="Goodwin L."/>
            <person name="Pitluck S."/>
            <person name="Peters L."/>
            <person name="Ovchinnikova G."/>
            <person name="Teshima H."/>
            <person name="Detter J.C."/>
            <person name="Han C."/>
            <person name="Tapia R."/>
            <person name="Land M."/>
            <person name="Hauser L."/>
            <person name="Kyrpides N."/>
            <person name="Ivanova N."/>
            <person name="Pagani I."/>
            <person name="Parshina S."/>
            <person name="Plugge C."/>
            <person name="Muyzer G."/>
            <person name="Kuever J."/>
            <person name="Ivanova A."/>
            <person name="Nazina T."/>
            <person name="Klenk H.-P."/>
            <person name="Brambilla E."/>
            <person name="Spring S."/>
            <person name="Stams A.F."/>
            <person name="Woyke T."/>
        </authorList>
    </citation>
    <scope>NUCLEOTIDE SEQUENCE [LARGE SCALE GENOMIC DNA]</scope>
    <source>
        <strain evidence="10 11">DSM 7213</strain>
    </source>
</reference>
<keyword evidence="7 8" id="KW-0472">Membrane</keyword>
<evidence type="ECO:0000256" key="3">
    <source>
        <dbReference type="ARBA" id="ARBA00022448"/>
    </source>
</evidence>
<dbReference type="OrthoDB" id="9765532at2"/>
<proteinExistence type="inferred from homology"/>
<dbReference type="RefSeq" id="WP_006524314.1">
    <property type="nucleotide sequence ID" value="NC_021184.1"/>
</dbReference>
<dbReference type="Proteomes" id="UP000013520">
    <property type="component" value="Chromosome"/>
</dbReference>
<comment type="similarity">
    <text evidence="2">Belongs to the CitM (TC 2.A.11) transporter family.</text>
</comment>
<feature type="domain" description="Citrate transporter-like" evidence="9">
    <location>
        <begin position="18"/>
        <end position="368"/>
    </location>
</feature>
<keyword evidence="5 8" id="KW-0812">Transmembrane</keyword>
<dbReference type="AlphaFoldDB" id="R4KCA0"/>
<keyword evidence="3" id="KW-0813">Transport</keyword>
<evidence type="ECO:0000259" key="9">
    <source>
        <dbReference type="Pfam" id="PF03600"/>
    </source>
</evidence>
<feature type="transmembrane region" description="Helical" evidence="8">
    <location>
        <begin position="315"/>
        <end position="340"/>
    </location>
</feature>
<feature type="transmembrane region" description="Helical" evidence="8">
    <location>
        <begin position="230"/>
        <end position="263"/>
    </location>
</feature>
<evidence type="ECO:0000256" key="8">
    <source>
        <dbReference type="SAM" id="Phobius"/>
    </source>
</evidence>
<keyword evidence="4" id="KW-1003">Cell membrane</keyword>
<evidence type="ECO:0000256" key="1">
    <source>
        <dbReference type="ARBA" id="ARBA00004651"/>
    </source>
</evidence>
<feature type="transmembrane region" description="Helical" evidence="8">
    <location>
        <begin position="402"/>
        <end position="426"/>
    </location>
</feature>
<feature type="transmembrane region" description="Helical" evidence="8">
    <location>
        <begin position="29"/>
        <end position="46"/>
    </location>
</feature>
<evidence type="ECO:0000256" key="7">
    <source>
        <dbReference type="ARBA" id="ARBA00023136"/>
    </source>
</evidence>
<accession>R4KCA0</accession>
<name>R4KCA0_9FIRM</name>
<dbReference type="HOGENOM" id="CLU_011920_4_0_9"/>
<dbReference type="CDD" id="cd01116">
    <property type="entry name" value="P_permease"/>
    <property type="match status" value="1"/>
</dbReference>
<evidence type="ECO:0000313" key="10">
    <source>
        <dbReference type="EMBL" id="AGL00813.1"/>
    </source>
</evidence>